<keyword evidence="3" id="KW-0862">Zinc</keyword>
<dbReference type="Pfam" id="PF02892">
    <property type="entry name" value="zf-BED"/>
    <property type="match status" value="1"/>
</dbReference>
<feature type="domain" description="GRF-type" evidence="6">
    <location>
        <begin position="8"/>
        <end position="49"/>
    </location>
</feature>
<dbReference type="GO" id="GO:0006357">
    <property type="term" value="P:regulation of transcription by RNA polymerase II"/>
    <property type="evidence" value="ECO:0007669"/>
    <property type="project" value="TreeGrafter"/>
</dbReference>
<evidence type="ECO:0000256" key="4">
    <source>
        <dbReference type="PROSITE-ProRule" id="PRU00027"/>
    </source>
</evidence>
<dbReference type="Proteomes" id="UP000541444">
    <property type="component" value="Unassembled WGS sequence"/>
</dbReference>
<reference evidence="7 8" key="1">
    <citation type="journal article" date="2020" name="IScience">
        <title>Genome Sequencing of the Endangered Kingdonia uniflora (Circaeasteraceae, Ranunculales) Reveals Potential Mechanisms of Evolutionary Specialization.</title>
        <authorList>
            <person name="Sun Y."/>
            <person name="Deng T."/>
            <person name="Zhang A."/>
            <person name="Moore M.J."/>
            <person name="Landis J.B."/>
            <person name="Lin N."/>
            <person name="Zhang H."/>
            <person name="Zhang X."/>
            <person name="Huang J."/>
            <person name="Zhang X."/>
            <person name="Sun H."/>
            <person name="Wang H."/>
        </authorList>
    </citation>
    <scope>NUCLEOTIDE SEQUENCE [LARGE SCALE GENOMIC DNA]</scope>
    <source>
        <strain evidence="7">TB1705</strain>
        <tissue evidence="7">Leaf</tissue>
    </source>
</reference>
<protein>
    <recommendedName>
        <fullName evidence="9">BED-type domain-containing protein</fullName>
    </recommendedName>
</protein>
<dbReference type="GO" id="GO:1990837">
    <property type="term" value="F:sequence-specific double-stranded DNA binding"/>
    <property type="evidence" value="ECO:0007669"/>
    <property type="project" value="TreeGrafter"/>
</dbReference>
<dbReference type="PANTHER" id="PTHR34396:SF24">
    <property type="entry name" value="BED-TYPE DOMAIN-CONTAINING PROTEIN"/>
    <property type="match status" value="1"/>
</dbReference>
<feature type="domain" description="BED-type" evidence="5">
    <location>
        <begin position="144"/>
        <end position="200"/>
    </location>
</feature>
<evidence type="ECO:0000256" key="1">
    <source>
        <dbReference type="ARBA" id="ARBA00022723"/>
    </source>
</evidence>
<evidence type="ECO:0000313" key="8">
    <source>
        <dbReference type="Proteomes" id="UP000541444"/>
    </source>
</evidence>
<dbReference type="PROSITE" id="PS51999">
    <property type="entry name" value="ZF_GRF"/>
    <property type="match status" value="1"/>
</dbReference>
<dbReference type="InterPro" id="IPR053031">
    <property type="entry name" value="Cuticle_assoc_protein"/>
</dbReference>
<accession>A0A7J7LQ59</accession>
<dbReference type="GO" id="GO:0008270">
    <property type="term" value="F:zinc ion binding"/>
    <property type="evidence" value="ECO:0007669"/>
    <property type="project" value="UniProtKB-KW"/>
</dbReference>
<organism evidence="7 8">
    <name type="scientific">Kingdonia uniflora</name>
    <dbReference type="NCBI Taxonomy" id="39325"/>
    <lineage>
        <taxon>Eukaryota</taxon>
        <taxon>Viridiplantae</taxon>
        <taxon>Streptophyta</taxon>
        <taxon>Embryophyta</taxon>
        <taxon>Tracheophyta</taxon>
        <taxon>Spermatophyta</taxon>
        <taxon>Magnoliopsida</taxon>
        <taxon>Ranunculales</taxon>
        <taxon>Circaeasteraceae</taxon>
        <taxon>Kingdonia</taxon>
    </lineage>
</organism>
<name>A0A7J7LQ59_9MAGN</name>
<dbReference type="EMBL" id="JACGCM010002112">
    <property type="protein sequence ID" value="KAF6144796.1"/>
    <property type="molecule type" value="Genomic_DNA"/>
</dbReference>
<dbReference type="GO" id="GO:0005634">
    <property type="term" value="C:nucleus"/>
    <property type="evidence" value="ECO:0007669"/>
    <property type="project" value="TreeGrafter"/>
</dbReference>
<keyword evidence="1" id="KW-0479">Metal-binding</keyword>
<keyword evidence="8" id="KW-1185">Reference proteome</keyword>
<comment type="caution">
    <text evidence="7">The sequence shown here is derived from an EMBL/GenBank/DDBJ whole genome shotgun (WGS) entry which is preliminary data.</text>
</comment>
<keyword evidence="2 4" id="KW-0863">Zinc-finger</keyword>
<dbReference type="PANTHER" id="PTHR34396">
    <property type="entry name" value="OS03G0264950 PROTEIN-RELATED"/>
    <property type="match status" value="1"/>
</dbReference>
<evidence type="ECO:0000259" key="5">
    <source>
        <dbReference type="PROSITE" id="PS50808"/>
    </source>
</evidence>
<evidence type="ECO:0000256" key="2">
    <source>
        <dbReference type="ARBA" id="ARBA00022771"/>
    </source>
</evidence>
<proteinExistence type="predicted"/>
<sequence>MAQVGPLCTCGAGYMKRYRANGKKNNGRYFYRYPQFKNQCKSFIWEDDLVGALGQETYDKEENKLMNINKLRLREDLGLGITISPMLLLNMDPIVELDNDNDINIDLDGVNMEIEGIDGPLSETGDESVGTGTLAKKSGNRKRKLTSHVWHFFEIFVGKNKKERAKCKKCGAIYLSISSHGIGNLSRHLKTCEKTTTRDLGQMLLSQSESFMSLRAAKFDPVVFHEMLNLAIIRHQLPFKFVEYEEIRDSKADDVVESAIVELAEELSLLNVGKNAHGVASDDVESPEIASNDGNGPSGSGACETMFSDVFVVCNFVYYEL</sequence>
<dbReference type="InterPro" id="IPR010666">
    <property type="entry name" value="Znf_GRF"/>
</dbReference>
<dbReference type="InterPro" id="IPR003656">
    <property type="entry name" value="Znf_BED"/>
</dbReference>
<evidence type="ECO:0000259" key="6">
    <source>
        <dbReference type="PROSITE" id="PS51999"/>
    </source>
</evidence>
<evidence type="ECO:0008006" key="9">
    <source>
        <dbReference type="Google" id="ProtNLM"/>
    </source>
</evidence>
<dbReference type="AlphaFoldDB" id="A0A7J7LQ59"/>
<gene>
    <name evidence="7" type="ORF">GIB67_016870</name>
</gene>
<dbReference type="SMART" id="SM00614">
    <property type="entry name" value="ZnF_BED"/>
    <property type="match status" value="1"/>
</dbReference>
<evidence type="ECO:0000256" key="3">
    <source>
        <dbReference type="ARBA" id="ARBA00022833"/>
    </source>
</evidence>
<dbReference type="PROSITE" id="PS50808">
    <property type="entry name" value="ZF_BED"/>
    <property type="match status" value="1"/>
</dbReference>
<evidence type="ECO:0000313" key="7">
    <source>
        <dbReference type="EMBL" id="KAF6144796.1"/>
    </source>
</evidence>
<dbReference type="OrthoDB" id="2425403at2759"/>